<name>A0A1T8PDX0_9MYCO</name>
<sequence length="46" mass="4927">MPVVRVIALCLALAGLTAAVTFTVATHIAPGERPRDPRIPQGRFGW</sequence>
<reference evidence="1 2" key="1">
    <citation type="submission" date="2016-11" db="EMBL/GenBank/DDBJ databases">
        <authorList>
            <consortium name="Pathogen Informatics"/>
        </authorList>
    </citation>
    <scope>NUCLEOTIDE SEQUENCE [LARGE SCALE GENOMIC DNA]</scope>
    <source>
        <strain evidence="1 2">911</strain>
    </source>
</reference>
<organism evidence="1 2">
    <name type="scientific">Mycobacteroides abscessus subsp. massiliense</name>
    <dbReference type="NCBI Taxonomy" id="1962118"/>
    <lineage>
        <taxon>Bacteria</taxon>
        <taxon>Bacillati</taxon>
        <taxon>Actinomycetota</taxon>
        <taxon>Actinomycetes</taxon>
        <taxon>Mycobacteriales</taxon>
        <taxon>Mycobacteriaceae</taxon>
        <taxon>Mycobacteroides</taxon>
        <taxon>Mycobacteroides abscessus</taxon>
    </lineage>
</organism>
<gene>
    <name evidence="1" type="ORF">SAMEA2259716_03410</name>
</gene>
<evidence type="ECO:0000313" key="2">
    <source>
        <dbReference type="Proteomes" id="UP000190074"/>
    </source>
</evidence>
<dbReference type="AlphaFoldDB" id="A0A1T8PDX0"/>
<accession>A0A1T8PDX0</accession>
<protein>
    <submittedName>
        <fullName evidence="1">Uncharacterized protein</fullName>
    </submittedName>
</protein>
<dbReference type="EMBL" id="FVGW01000006">
    <property type="protein sequence ID" value="SKM29611.1"/>
    <property type="molecule type" value="Genomic_DNA"/>
</dbReference>
<dbReference type="Proteomes" id="UP000190074">
    <property type="component" value="Unassembled WGS sequence"/>
</dbReference>
<evidence type="ECO:0000313" key="1">
    <source>
        <dbReference type="EMBL" id="SKM29611.1"/>
    </source>
</evidence>
<proteinExistence type="predicted"/>